<evidence type="ECO:0000313" key="6">
    <source>
        <dbReference type="Proteomes" id="UP000006787"/>
    </source>
</evidence>
<accession>K2NT25</accession>
<comment type="caution">
    <text evidence="5">The sequence shown here is derived from an EMBL/GenBank/DDBJ whole genome shotgun (WGS) entry which is preliminary data.</text>
</comment>
<feature type="site" description="Important for autoinhibition of adenylyltransferase activity" evidence="3">
    <location>
        <position position="37"/>
    </location>
</feature>
<feature type="binding site" evidence="2">
    <location>
        <position position="212"/>
    </location>
    <ligand>
        <name>ATP</name>
        <dbReference type="ChEBI" id="CHEBI:30616"/>
    </ligand>
</feature>
<dbReference type="Gene3D" id="1.10.3290.10">
    <property type="entry name" value="Fido-like domain"/>
    <property type="match status" value="1"/>
</dbReference>
<dbReference type="Proteomes" id="UP000006787">
    <property type="component" value="Unassembled WGS sequence"/>
</dbReference>
<dbReference type="PATRIC" id="fig|1231377.3.peg.1868"/>
<evidence type="ECO:0000256" key="1">
    <source>
        <dbReference type="PIRSR" id="PIRSR640198-1"/>
    </source>
</evidence>
<dbReference type="PANTHER" id="PTHR13504:SF38">
    <property type="entry name" value="FIDO DOMAIN-CONTAINING PROTEIN"/>
    <property type="match status" value="1"/>
</dbReference>
<dbReference type="AlphaFoldDB" id="K2NT25"/>
<protein>
    <submittedName>
        <fullName evidence="5">Oligopeptide ABC transporter, periplasmic oligopeptide-binding protein OppA</fullName>
    </submittedName>
</protein>
<dbReference type="PANTHER" id="PTHR13504">
    <property type="entry name" value="FIDO DOMAIN-CONTAINING PROTEIN DDB_G0283145"/>
    <property type="match status" value="1"/>
</dbReference>
<evidence type="ECO:0000259" key="4">
    <source>
        <dbReference type="PROSITE" id="PS51459"/>
    </source>
</evidence>
<dbReference type="SUPFAM" id="SSF140931">
    <property type="entry name" value="Fic-like"/>
    <property type="match status" value="1"/>
</dbReference>
<evidence type="ECO:0000256" key="3">
    <source>
        <dbReference type="PIRSR" id="PIRSR640198-3"/>
    </source>
</evidence>
<dbReference type="InterPro" id="IPR040198">
    <property type="entry name" value="Fido_containing"/>
</dbReference>
<keyword evidence="2" id="KW-0547">Nucleotide-binding</keyword>
<gene>
    <name evidence="5" type="ORF">C426_1886</name>
</gene>
<dbReference type="eggNOG" id="COG3177">
    <property type="taxonomic scope" value="Bacteria"/>
</dbReference>
<evidence type="ECO:0000256" key="2">
    <source>
        <dbReference type="PIRSR" id="PIRSR640198-2"/>
    </source>
</evidence>
<name>K2NT25_9LACT</name>
<dbReference type="InterPro" id="IPR003812">
    <property type="entry name" value="Fido"/>
</dbReference>
<feature type="binding site" evidence="2">
    <location>
        <begin position="172"/>
        <end position="179"/>
    </location>
    <ligand>
        <name>ATP</name>
        <dbReference type="ChEBI" id="CHEBI:30616"/>
    </ligand>
</feature>
<feature type="active site" evidence="1">
    <location>
        <position position="168"/>
    </location>
</feature>
<evidence type="ECO:0000313" key="5">
    <source>
        <dbReference type="EMBL" id="EKF50743.1"/>
    </source>
</evidence>
<dbReference type="InterPro" id="IPR036597">
    <property type="entry name" value="Fido-like_dom_sf"/>
</dbReference>
<sequence length="251" mass="29377">MKNLILEKLLQEREKGLKGGLYHKTQVSLTYNSNRIEGSKLTEEQTRYIFETKTIGFDTEGLPVDDIIETSNHFRAFDYLLDTIETPLSKEIIKKLHKILKNATSDSDKAYFNVGNWKKIPNEVGDIKTSLPENVDADMTDFLAEYFKKKTINLEDLITFHERFEHIHPFQDGNGRVGRLILFRECLKHNIVPFVIDNDKKLFYYRGLREYNTQPGYLIDTCLAAQDTYKEWVKYFYPEIEGSQELENDGK</sequence>
<feature type="domain" description="Fido" evidence="4">
    <location>
        <begin position="88"/>
        <end position="238"/>
    </location>
</feature>
<dbReference type="EMBL" id="AMQS01000033">
    <property type="protein sequence ID" value="EKF50743.1"/>
    <property type="molecule type" value="Genomic_DNA"/>
</dbReference>
<proteinExistence type="predicted"/>
<dbReference type="Pfam" id="PF02661">
    <property type="entry name" value="Fic"/>
    <property type="match status" value="1"/>
</dbReference>
<dbReference type="GO" id="GO:0005524">
    <property type="term" value="F:ATP binding"/>
    <property type="evidence" value="ECO:0007669"/>
    <property type="project" value="UniProtKB-KW"/>
</dbReference>
<reference evidence="5 6" key="1">
    <citation type="journal article" date="2012" name="J. Bacteriol.">
        <title>Genome Sequence of the Bacteriocin-Producing Strain Lactococcus garvieae DCC43.</title>
        <authorList>
            <person name="Gabrielsen C."/>
            <person name="Brede D.A."/>
            <person name="Hernandez P.E."/>
            <person name="Nes I.F."/>
            <person name="Diep D.B."/>
        </authorList>
    </citation>
    <scope>NUCLEOTIDE SEQUENCE [LARGE SCALE GENOMIC DNA]</scope>
    <source>
        <strain evidence="5 6">DCC43</strain>
    </source>
</reference>
<dbReference type="RefSeq" id="WP_003136482.1">
    <property type="nucleotide sequence ID" value="NZ_AMQS01000033.1"/>
</dbReference>
<organism evidence="5 6">
    <name type="scientific">Lactococcus garvieae DCC43</name>
    <dbReference type="NCBI Taxonomy" id="1231377"/>
    <lineage>
        <taxon>Bacteria</taxon>
        <taxon>Bacillati</taxon>
        <taxon>Bacillota</taxon>
        <taxon>Bacilli</taxon>
        <taxon>Lactobacillales</taxon>
        <taxon>Streptococcaceae</taxon>
        <taxon>Lactococcus</taxon>
    </lineage>
</organism>
<dbReference type="PROSITE" id="PS51459">
    <property type="entry name" value="FIDO"/>
    <property type="match status" value="1"/>
</dbReference>
<keyword evidence="2" id="KW-0067">ATP-binding</keyword>
<feature type="binding site" evidence="2">
    <location>
        <begin position="204"/>
        <end position="205"/>
    </location>
    <ligand>
        <name>ATP</name>
        <dbReference type="ChEBI" id="CHEBI:30616"/>
    </ligand>
</feature>